<dbReference type="Proteomes" id="UP000068382">
    <property type="component" value="Unassembled WGS sequence"/>
</dbReference>
<dbReference type="EMBL" id="LPUY01000052">
    <property type="protein sequence ID" value="KUP93487.1"/>
    <property type="molecule type" value="Genomic_DNA"/>
</dbReference>
<name>A0A132C060_9RHOB</name>
<accession>A0A132C060</accession>
<evidence type="ECO:0000313" key="1">
    <source>
        <dbReference type="EMBL" id="KUP93487.1"/>
    </source>
</evidence>
<dbReference type="AlphaFoldDB" id="A0A132C060"/>
<keyword evidence="2" id="KW-1185">Reference proteome</keyword>
<sequence>MRAKNGKSFTVRWFALAALNEWFSETEFVEFRLRVAASNSIAKNLYLSAGFTPTGTNMRRAIERA</sequence>
<dbReference type="SUPFAM" id="SSF55729">
    <property type="entry name" value="Acyl-CoA N-acyltransferases (Nat)"/>
    <property type="match status" value="1"/>
</dbReference>
<organism evidence="1 2">
    <name type="scientific">Tritonibacter horizontis</name>
    <dbReference type="NCBI Taxonomy" id="1768241"/>
    <lineage>
        <taxon>Bacteria</taxon>
        <taxon>Pseudomonadati</taxon>
        <taxon>Pseudomonadota</taxon>
        <taxon>Alphaproteobacteria</taxon>
        <taxon>Rhodobacterales</taxon>
        <taxon>Paracoccaceae</taxon>
        <taxon>Tritonibacter</taxon>
    </lineage>
</organism>
<protein>
    <recommendedName>
        <fullName evidence="3">N-acetyltransferase domain-containing protein</fullName>
    </recommendedName>
</protein>
<evidence type="ECO:0008006" key="3">
    <source>
        <dbReference type="Google" id="ProtNLM"/>
    </source>
</evidence>
<dbReference type="Gene3D" id="3.40.630.30">
    <property type="match status" value="1"/>
</dbReference>
<dbReference type="InterPro" id="IPR016181">
    <property type="entry name" value="Acyl_CoA_acyltransferase"/>
</dbReference>
<comment type="caution">
    <text evidence="1">The sequence shown here is derived from an EMBL/GenBank/DDBJ whole genome shotgun (WGS) entry which is preliminary data.</text>
</comment>
<evidence type="ECO:0000313" key="2">
    <source>
        <dbReference type="Proteomes" id="UP000068382"/>
    </source>
</evidence>
<gene>
    <name evidence="1" type="ORF">TRIHO_16970</name>
</gene>
<reference evidence="1 2" key="1">
    <citation type="submission" date="2015-12" db="EMBL/GenBank/DDBJ databases">
        <title>Genome sequence of the marine Rhodobacteraceae strain O3.65, Candidatus Tritonibacter horizontis.</title>
        <authorList>
            <person name="Poehlein A."/>
            <person name="Giebel H.A."/>
            <person name="Voget S."/>
            <person name="Brinkhoff T."/>
        </authorList>
    </citation>
    <scope>NUCLEOTIDE SEQUENCE [LARGE SCALE GENOMIC DNA]</scope>
    <source>
        <strain evidence="1 2">O3.65</strain>
    </source>
</reference>
<proteinExistence type="predicted"/>